<dbReference type="GO" id="GO:0006829">
    <property type="term" value="P:zinc ion transport"/>
    <property type="evidence" value="ECO:0007669"/>
    <property type="project" value="InterPro"/>
</dbReference>
<feature type="transmembrane region" description="Helical" evidence="7">
    <location>
        <begin position="6"/>
        <end position="30"/>
    </location>
</feature>
<proteinExistence type="predicted"/>
<dbReference type="InterPro" id="IPR045891">
    <property type="entry name" value="ZIP9"/>
</dbReference>
<dbReference type="PANTHER" id="PTHR16133:SF0">
    <property type="entry name" value="ZINC_IRON REGULATED TRANSPORTER-RELATED PROTEIN 102B, ISOFORM E"/>
    <property type="match status" value="1"/>
</dbReference>
<dbReference type="InterPro" id="IPR003689">
    <property type="entry name" value="ZIP"/>
</dbReference>
<evidence type="ECO:0000256" key="2">
    <source>
        <dbReference type="ARBA" id="ARBA00004394"/>
    </source>
</evidence>
<dbReference type="KEGG" id="dpte:113797200"/>
<feature type="transmembrane region" description="Helical" evidence="7">
    <location>
        <begin position="113"/>
        <end position="130"/>
    </location>
</feature>
<dbReference type="CTD" id="43786"/>
<keyword evidence="3 7" id="KW-0812">Transmembrane</keyword>
<dbReference type="InParanoid" id="A0A6P6YEZ8"/>
<reference evidence="9" key="1">
    <citation type="submission" date="2025-08" db="UniProtKB">
        <authorList>
            <consortium name="RefSeq"/>
        </authorList>
    </citation>
    <scope>IDENTIFICATION</scope>
    <source>
        <strain evidence="9">Airmid</strain>
    </source>
</reference>
<evidence type="ECO:0000256" key="6">
    <source>
        <dbReference type="ARBA" id="ARBA00023136"/>
    </source>
</evidence>
<accession>A0A6P6YEZ8</accession>
<gene>
    <name evidence="9" type="primary">LOC113797200</name>
</gene>
<evidence type="ECO:0000313" key="8">
    <source>
        <dbReference type="Proteomes" id="UP000515146"/>
    </source>
</evidence>
<dbReference type="FunCoup" id="A0A6P6YEZ8">
    <property type="interactions" value="892"/>
</dbReference>
<evidence type="ECO:0000256" key="1">
    <source>
        <dbReference type="ARBA" id="ARBA00004127"/>
    </source>
</evidence>
<keyword evidence="8" id="KW-1185">Reference proteome</keyword>
<keyword evidence="6 7" id="KW-0472">Membrane</keyword>
<evidence type="ECO:0000256" key="7">
    <source>
        <dbReference type="SAM" id="Phobius"/>
    </source>
</evidence>
<feature type="transmembrane region" description="Helical" evidence="7">
    <location>
        <begin position="241"/>
        <end position="260"/>
    </location>
</feature>
<feature type="transmembrane region" description="Helical" evidence="7">
    <location>
        <begin position="37"/>
        <end position="56"/>
    </location>
</feature>
<dbReference type="RefSeq" id="XP_027203344.1">
    <property type="nucleotide sequence ID" value="XM_027347543.1"/>
</dbReference>
<dbReference type="OrthoDB" id="19859at2759"/>
<dbReference type="PANTHER" id="PTHR16133">
    <property type="entry name" value="SOLUTE CARRIER FAMILY 39 ZINC TRANSPORTER , MEMBER 9-RELATED"/>
    <property type="match status" value="1"/>
</dbReference>
<dbReference type="OMA" id="DDFPSIC"/>
<evidence type="ECO:0000256" key="5">
    <source>
        <dbReference type="ARBA" id="ARBA00023034"/>
    </source>
</evidence>
<dbReference type="GO" id="GO:0000139">
    <property type="term" value="C:Golgi membrane"/>
    <property type="evidence" value="ECO:0007669"/>
    <property type="project" value="UniProtKB-SubCell"/>
</dbReference>
<dbReference type="Proteomes" id="UP000515146">
    <property type="component" value="Unplaced"/>
</dbReference>
<keyword evidence="4 7" id="KW-1133">Transmembrane helix</keyword>
<evidence type="ECO:0000256" key="3">
    <source>
        <dbReference type="ARBA" id="ARBA00022692"/>
    </source>
</evidence>
<dbReference type="GO" id="GO:0046873">
    <property type="term" value="F:metal ion transmembrane transporter activity"/>
    <property type="evidence" value="ECO:0007669"/>
    <property type="project" value="InterPro"/>
</dbReference>
<dbReference type="GeneID" id="113797200"/>
<evidence type="ECO:0000256" key="4">
    <source>
        <dbReference type="ARBA" id="ARBA00022989"/>
    </source>
</evidence>
<comment type="subcellular location">
    <subcellularLocation>
        <location evidence="1">Endomembrane system</location>
        <topology evidence="1">Multi-pass membrane protein</topology>
    </subcellularLocation>
    <subcellularLocation>
        <location evidence="2">Golgi apparatus membrane</location>
    </subcellularLocation>
</comment>
<name>A0A6P6YEZ8_DERPT</name>
<feature type="transmembrane region" description="Helical" evidence="7">
    <location>
        <begin position="272"/>
        <end position="295"/>
    </location>
</feature>
<sequence>MDQLFFLILLNCSIGFGSYIAGTIPILFYLSESKVRLFSVFGAGILIGAALCVIIPEGISSIYQSGQQQQHHHNHHHNNNVDRRSLTHNSSIINAIENDSNNNNVNEQYNDPHTIIGLTLLFGFVTMLIVDQFSTGMTNTAGGGGGSHGYSQLTATDSSIAIESESNHSNKKSTSKLTATIGLIVHSAADGIALGAAATTSHADVEMIVFLAILLHKAPAAFGLVTFLLHEGLDRNRAKRHLFWFSISAPTASFLTYFGINSSSQQTFHEYNATGISLLFSAGTFLYVAAVHVLPEITQHRRLKIKELFLLIGGSFLPSLLTIKHHH</sequence>
<dbReference type="AlphaFoldDB" id="A0A6P6YEZ8"/>
<organism evidence="8 9">
    <name type="scientific">Dermatophagoides pteronyssinus</name>
    <name type="common">European house dust mite</name>
    <dbReference type="NCBI Taxonomy" id="6956"/>
    <lineage>
        <taxon>Eukaryota</taxon>
        <taxon>Metazoa</taxon>
        <taxon>Ecdysozoa</taxon>
        <taxon>Arthropoda</taxon>
        <taxon>Chelicerata</taxon>
        <taxon>Arachnida</taxon>
        <taxon>Acari</taxon>
        <taxon>Acariformes</taxon>
        <taxon>Sarcoptiformes</taxon>
        <taxon>Astigmata</taxon>
        <taxon>Psoroptidia</taxon>
        <taxon>Analgoidea</taxon>
        <taxon>Pyroglyphidae</taxon>
        <taxon>Dermatophagoidinae</taxon>
        <taxon>Dermatophagoides</taxon>
    </lineage>
</organism>
<keyword evidence="5" id="KW-0333">Golgi apparatus</keyword>
<evidence type="ECO:0000313" key="9">
    <source>
        <dbReference type="RefSeq" id="XP_027203344.1"/>
    </source>
</evidence>
<protein>
    <submittedName>
        <fullName evidence="9">Zinc transporter ZIP9-like</fullName>
    </submittedName>
</protein>
<dbReference type="Pfam" id="PF02535">
    <property type="entry name" value="Zip"/>
    <property type="match status" value="1"/>
</dbReference>
<feature type="transmembrane region" description="Helical" evidence="7">
    <location>
        <begin position="208"/>
        <end position="229"/>
    </location>
</feature>